<dbReference type="InterPro" id="IPR001487">
    <property type="entry name" value="Bromodomain"/>
</dbReference>
<dbReference type="EMBL" id="KZ454988">
    <property type="protein sequence ID" value="PKI85246.1"/>
    <property type="molecule type" value="Genomic_DNA"/>
</dbReference>
<feature type="compositionally biased region" description="Pro residues" evidence="9">
    <location>
        <begin position="358"/>
        <end position="378"/>
    </location>
</feature>
<dbReference type="STRING" id="2020962.A0A2N1JFF4"/>
<dbReference type="Proteomes" id="UP000232875">
    <property type="component" value="Unassembled WGS sequence"/>
</dbReference>
<evidence type="ECO:0000313" key="11">
    <source>
        <dbReference type="EMBL" id="PKI85246.1"/>
    </source>
</evidence>
<keyword evidence="6" id="KW-0804">Transcription</keyword>
<accession>A0A2N1JFF4</accession>
<evidence type="ECO:0000256" key="1">
    <source>
        <dbReference type="ARBA" id="ARBA00004123"/>
    </source>
</evidence>
<dbReference type="SMART" id="SM00297">
    <property type="entry name" value="BROMO"/>
    <property type="match status" value="2"/>
</dbReference>
<dbReference type="InterPro" id="IPR018359">
    <property type="entry name" value="Bromodomain_CS"/>
</dbReference>
<sequence>MDEVRKSMRRSAASTEPVPDAEQISNMAHQVLTALFAERSADGTSLAEPFAKLPSKKLYPAYYIVIKRPLSLTEVRNKSKHHDYTTFADFRQDLELICNNAKRFNERDSEIYAQARALHNAIKDTCAHVYDEWLRTELGPRESGKKRRHDAVSAESTAHQEPRPHKITLRTRAADPEQKEQAAPQSPGKQAEASALPTARPVPAYVSPIVPAPITASYISEPRRRGAPRGKRLKAMLRWAVTSLTSLRGKDDRAYAEMFMELPSRQDYPDYYQFIQQPLSFAEIEQKLDQKEYINPHALVSDLQLMLNNAQFYNEEHSTVWEDAQKLRMHLSSVVIPTLLAEGFTLDPHDHRQAALPPGTPGAVPPPSPNAVPSPTPAPSAVRASPEVPKLAASLYTRPLVRVAQPTYAPPIPTPVLPPPPRTTVQQVVDLLEKREWPPHPATFTAPRDAMAMRDDAEPASSPFEHVHMRLSNDCEVGIALGPCAMPQTVRLPASTTHAAVQLVTMEPRPYVQVSMNKQRVEGAWLDDSPTYALHLALHEGVQTLEAQWTDDAQSTGTLRIYLQT</sequence>
<keyword evidence="3" id="KW-0156">Chromatin regulator</keyword>
<keyword evidence="5 8" id="KW-0103">Bromodomain</keyword>
<keyword evidence="2" id="KW-0677">Repeat</keyword>
<evidence type="ECO:0000259" key="10">
    <source>
        <dbReference type="PROSITE" id="PS50014"/>
    </source>
</evidence>
<dbReference type="AlphaFoldDB" id="A0A2N1JFF4"/>
<evidence type="ECO:0000256" key="7">
    <source>
        <dbReference type="ARBA" id="ARBA00023242"/>
    </source>
</evidence>
<evidence type="ECO:0000256" key="8">
    <source>
        <dbReference type="PROSITE-ProRule" id="PRU00035"/>
    </source>
</evidence>
<dbReference type="Pfam" id="PF00439">
    <property type="entry name" value="Bromodomain"/>
    <property type="match status" value="2"/>
</dbReference>
<feature type="domain" description="Bromo" evidence="10">
    <location>
        <begin position="251"/>
        <end position="321"/>
    </location>
</feature>
<dbReference type="GO" id="GO:0006368">
    <property type="term" value="P:transcription elongation by RNA polymerase II"/>
    <property type="evidence" value="ECO:0007669"/>
    <property type="project" value="TreeGrafter"/>
</dbReference>
<keyword evidence="12" id="KW-1185">Reference proteome</keyword>
<name>A0A2N1JFF4_9BASI</name>
<organism evidence="11 12">
    <name type="scientific">Malassezia vespertilionis</name>
    <dbReference type="NCBI Taxonomy" id="2020962"/>
    <lineage>
        <taxon>Eukaryota</taxon>
        <taxon>Fungi</taxon>
        <taxon>Dikarya</taxon>
        <taxon>Basidiomycota</taxon>
        <taxon>Ustilaginomycotina</taxon>
        <taxon>Malasseziomycetes</taxon>
        <taxon>Malasseziales</taxon>
        <taxon>Malasseziaceae</taxon>
        <taxon>Malassezia</taxon>
    </lineage>
</organism>
<protein>
    <recommendedName>
        <fullName evidence="10">Bromo domain-containing protein</fullName>
    </recommendedName>
</protein>
<reference evidence="11 12" key="1">
    <citation type="submission" date="2017-10" db="EMBL/GenBank/DDBJ databases">
        <title>A novel species of cold-tolerant Malassezia isolated from bats.</title>
        <authorList>
            <person name="Lorch J.M."/>
            <person name="Palmer J.M."/>
            <person name="Vanderwolf K.J."/>
            <person name="Schmidt K.Z."/>
            <person name="Verant M.L."/>
            <person name="Weller T.J."/>
            <person name="Blehert D.S."/>
        </authorList>
    </citation>
    <scope>NUCLEOTIDE SEQUENCE [LARGE SCALE GENOMIC DNA]</scope>
    <source>
        <strain evidence="11 12">NWHC:44797-103</strain>
    </source>
</reference>
<evidence type="ECO:0000256" key="9">
    <source>
        <dbReference type="SAM" id="MobiDB-lite"/>
    </source>
</evidence>
<dbReference type="PROSITE" id="PS50014">
    <property type="entry name" value="BROMODOMAIN_2"/>
    <property type="match status" value="2"/>
</dbReference>
<feature type="region of interest" description="Disordered" evidence="9">
    <location>
        <begin position="1"/>
        <end position="23"/>
    </location>
</feature>
<evidence type="ECO:0000256" key="5">
    <source>
        <dbReference type="ARBA" id="ARBA00023117"/>
    </source>
</evidence>
<feature type="region of interest" description="Disordered" evidence="9">
    <location>
        <begin position="349"/>
        <end position="383"/>
    </location>
</feature>
<dbReference type="InterPro" id="IPR036427">
    <property type="entry name" value="Bromodomain-like_sf"/>
</dbReference>
<evidence type="ECO:0000256" key="4">
    <source>
        <dbReference type="ARBA" id="ARBA00023015"/>
    </source>
</evidence>
<evidence type="ECO:0000256" key="3">
    <source>
        <dbReference type="ARBA" id="ARBA00022853"/>
    </source>
</evidence>
<keyword evidence="4" id="KW-0805">Transcription regulation</keyword>
<gene>
    <name evidence="11" type="ORF">MVES_000892</name>
</gene>
<feature type="region of interest" description="Disordered" evidence="9">
    <location>
        <begin position="141"/>
        <end position="197"/>
    </location>
</feature>
<dbReference type="PROSITE" id="PS00633">
    <property type="entry name" value="BROMODOMAIN_1"/>
    <property type="match status" value="1"/>
</dbReference>
<evidence type="ECO:0000256" key="2">
    <source>
        <dbReference type="ARBA" id="ARBA00022737"/>
    </source>
</evidence>
<evidence type="ECO:0000313" key="12">
    <source>
        <dbReference type="Proteomes" id="UP000232875"/>
    </source>
</evidence>
<dbReference type="GO" id="GO:0003682">
    <property type="term" value="F:chromatin binding"/>
    <property type="evidence" value="ECO:0007669"/>
    <property type="project" value="TreeGrafter"/>
</dbReference>
<dbReference type="PANTHER" id="PTHR16062:SF23">
    <property type="entry name" value="BROMO DOMAIN-CONTAINING PROTEIN"/>
    <property type="match status" value="1"/>
</dbReference>
<evidence type="ECO:0000256" key="6">
    <source>
        <dbReference type="ARBA" id="ARBA00023163"/>
    </source>
</evidence>
<feature type="domain" description="Bromo" evidence="10">
    <location>
        <begin position="42"/>
        <end position="112"/>
    </location>
</feature>
<comment type="subcellular location">
    <subcellularLocation>
        <location evidence="1">Nucleus</location>
    </subcellularLocation>
</comment>
<dbReference type="SUPFAM" id="SSF47370">
    <property type="entry name" value="Bromodomain"/>
    <property type="match status" value="2"/>
</dbReference>
<dbReference type="PANTHER" id="PTHR16062">
    <property type="entry name" value="SWI/SNF-RELATED"/>
    <property type="match status" value="1"/>
</dbReference>
<dbReference type="CDD" id="cd04369">
    <property type="entry name" value="Bromodomain"/>
    <property type="match status" value="2"/>
</dbReference>
<dbReference type="GO" id="GO:0006338">
    <property type="term" value="P:chromatin remodeling"/>
    <property type="evidence" value="ECO:0007669"/>
    <property type="project" value="InterPro"/>
</dbReference>
<keyword evidence="7" id="KW-0539">Nucleus</keyword>
<dbReference type="Gene3D" id="1.20.920.10">
    <property type="entry name" value="Bromodomain-like"/>
    <property type="match status" value="2"/>
</dbReference>
<dbReference type="GO" id="GO:0016586">
    <property type="term" value="C:RSC-type complex"/>
    <property type="evidence" value="ECO:0007669"/>
    <property type="project" value="InterPro"/>
</dbReference>
<dbReference type="InterPro" id="IPR037382">
    <property type="entry name" value="Rsc/polybromo"/>
</dbReference>
<dbReference type="OrthoDB" id="6017at2759"/>
<dbReference type="PRINTS" id="PR00503">
    <property type="entry name" value="BROMODOMAIN"/>
</dbReference>
<proteinExistence type="predicted"/>